<evidence type="ECO:0000313" key="2">
    <source>
        <dbReference type="Proteomes" id="UP000025227"/>
    </source>
</evidence>
<organism evidence="2 3">
    <name type="scientific">Haemonchus contortus</name>
    <name type="common">Barber pole worm</name>
    <dbReference type="NCBI Taxonomy" id="6289"/>
    <lineage>
        <taxon>Eukaryota</taxon>
        <taxon>Metazoa</taxon>
        <taxon>Ecdysozoa</taxon>
        <taxon>Nematoda</taxon>
        <taxon>Chromadorea</taxon>
        <taxon>Rhabditida</taxon>
        <taxon>Rhabditina</taxon>
        <taxon>Rhabditomorpha</taxon>
        <taxon>Strongyloidea</taxon>
        <taxon>Trichostrongylidae</taxon>
        <taxon>Haemonchus</taxon>
    </lineage>
</organism>
<feature type="transmembrane region" description="Helical" evidence="1">
    <location>
        <begin position="169"/>
        <end position="187"/>
    </location>
</feature>
<evidence type="ECO:0000313" key="3">
    <source>
        <dbReference type="WBParaSite" id="HCON_00040000-00001"/>
    </source>
</evidence>
<feature type="transmembrane region" description="Helical" evidence="1">
    <location>
        <begin position="85"/>
        <end position="108"/>
    </location>
</feature>
<dbReference type="Proteomes" id="UP000025227">
    <property type="component" value="Unplaced"/>
</dbReference>
<name>A0A7I5E727_HAECO</name>
<keyword evidence="1" id="KW-0812">Transmembrane</keyword>
<dbReference type="WBParaSite" id="HCON_00040000-00001">
    <property type="protein sequence ID" value="HCON_00040000-00001"/>
    <property type="gene ID" value="HCON_00040000"/>
</dbReference>
<evidence type="ECO:0000256" key="1">
    <source>
        <dbReference type="SAM" id="Phobius"/>
    </source>
</evidence>
<reference evidence="3" key="1">
    <citation type="submission" date="2020-12" db="UniProtKB">
        <authorList>
            <consortium name="WormBaseParasite"/>
        </authorList>
    </citation>
    <scope>IDENTIFICATION</scope>
    <source>
        <strain evidence="3">MHco3</strain>
    </source>
</reference>
<accession>A0A7I5E727</accession>
<keyword evidence="2" id="KW-1185">Reference proteome</keyword>
<keyword evidence="1" id="KW-1133">Transmembrane helix</keyword>
<keyword evidence="1" id="KW-0472">Membrane</keyword>
<dbReference type="AlphaFoldDB" id="A0A7I5E727"/>
<proteinExistence type="predicted"/>
<sequence length="223" mass="24797">MIRVSPPGGTFEICIQTTGRRFPAMPSDFSLQLPSTTANNNISVTMRYSEQTSLKEFHTTCSLPHICKTSMNMFSKQLIGSPHCWPIRALISVASIVYAIVSVPLLVLKSIQLRRKAHRGSASTDSTDNHHTVIARSIPRDSNAKTSAQRRNSCANEKIELKTFSPQRLGIIVAITLALVMLCRQAAACQYGHMRHYAEIICNTSGKCSIEFNREILFNEINT</sequence>
<protein>
    <submittedName>
        <fullName evidence="3">Uncharacterized protein</fullName>
    </submittedName>
</protein>